<dbReference type="Proteomes" id="UP000838756">
    <property type="component" value="Unassembled WGS sequence"/>
</dbReference>
<name>A0A8S4S4J0_9NEOP</name>
<dbReference type="EMBL" id="CAKXAJ010025865">
    <property type="protein sequence ID" value="CAH2244862.1"/>
    <property type="molecule type" value="Genomic_DNA"/>
</dbReference>
<proteinExistence type="predicted"/>
<dbReference type="OrthoDB" id="6906150at2759"/>
<sequence length="289" mass="32688">MDLNLSNICDMLGDRIEEYKTTSKKRRIGRESCAPKPKIAKITYHGQTENSTKKKNGVMYASTPVVAPTTETKISALPARFSTIKVTKFTGKIINARKLAFNDAEDSIDSNEKSEIEKSPASFFSTSKVNTLETLKRRSLQRSKTNVRRLFVDEDDQKNGECLSKYTAKTSFAVEEEKYVKSVAEYSESDVSLSKVLTPLYTPERHLLRRSMNARRLSFGDENEDMSFVNSSPNAWPSKEKSSQTNLAKFDKDVVEDMSISAETSYPEELMDCSSMIALNVRIFIRPIH</sequence>
<protein>
    <submittedName>
        <fullName evidence="1">Jg23072 protein</fullName>
    </submittedName>
</protein>
<organism evidence="1 2">
    <name type="scientific">Pararge aegeria aegeria</name>
    <dbReference type="NCBI Taxonomy" id="348720"/>
    <lineage>
        <taxon>Eukaryota</taxon>
        <taxon>Metazoa</taxon>
        <taxon>Ecdysozoa</taxon>
        <taxon>Arthropoda</taxon>
        <taxon>Hexapoda</taxon>
        <taxon>Insecta</taxon>
        <taxon>Pterygota</taxon>
        <taxon>Neoptera</taxon>
        <taxon>Endopterygota</taxon>
        <taxon>Lepidoptera</taxon>
        <taxon>Glossata</taxon>
        <taxon>Ditrysia</taxon>
        <taxon>Papilionoidea</taxon>
        <taxon>Nymphalidae</taxon>
        <taxon>Satyrinae</taxon>
        <taxon>Satyrini</taxon>
        <taxon>Parargina</taxon>
        <taxon>Pararge</taxon>
    </lineage>
</organism>
<comment type="caution">
    <text evidence="1">The sequence shown here is derived from an EMBL/GenBank/DDBJ whole genome shotgun (WGS) entry which is preliminary data.</text>
</comment>
<evidence type="ECO:0000313" key="1">
    <source>
        <dbReference type="EMBL" id="CAH2244862.1"/>
    </source>
</evidence>
<keyword evidence="2" id="KW-1185">Reference proteome</keyword>
<gene>
    <name evidence="1" type="primary">jg23072</name>
    <name evidence="1" type="ORF">PAEG_LOCUS20770</name>
</gene>
<evidence type="ECO:0000313" key="2">
    <source>
        <dbReference type="Proteomes" id="UP000838756"/>
    </source>
</evidence>
<dbReference type="AlphaFoldDB" id="A0A8S4S4J0"/>
<accession>A0A8S4S4J0</accession>
<reference evidence="1" key="1">
    <citation type="submission" date="2022-03" db="EMBL/GenBank/DDBJ databases">
        <authorList>
            <person name="Lindestad O."/>
        </authorList>
    </citation>
    <scope>NUCLEOTIDE SEQUENCE</scope>
</reference>